<proteinExistence type="predicted"/>
<reference evidence="2" key="1">
    <citation type="submission" date="2014-05" db="EMBL/GenBank/DDBJ databases">
        <title>The transcriptome of the halophilic microalga Tetraselmis sp. GSL018 isolated from the Great Salt Lake, Utah.</title>
        <authorList>
            <person name="Jinkerson R.E."/>
            <person name="D'Adamo S."/>
            <person name="Posewitz M.C."/>
        </authorList>
    </citation>
    <scope>NUCLEOTIDE SEQUENCE</scope>
    <source>
        <strain evidence="2">GSL018</strain>
    </source>
</reference>
<name>A0A061RWH5_9CHLO</name>
<feature type="region of interest" description="Disordered" evidence="1">
    <location>
        <begin position="1"/>
        <end position="91"/>
    </location>
</feature>
<organism evidence="2">
    <name type="scientific">Tetraselmis sp. GSL018</name>
    <dbReference type="NCBI Taxonomy" id="582737"/>
    <lineage>
        <taxon>Eukaryota</taxon>
        <taxon>Viridiplantae</taxon>
        <taxon>Chlorophyta</taxon>
        <taxon>core chlorophytes</taxon>
        <taxon>Chlorodendrophyceae</taxon>
        <taxon>Chlorodendrales</taxon>
        <taxon>Chlorodendraceae</taxon>
        <taxon>Tetraselmis</taxon>
    </lineage>
</organism>
<accession>A0A061RWH5</accession>
<dbReference type="AlphaFoldDB" id="A0A061RWH5"/>
<feature type="compositionally biased region" description="Polar residues" evidence="1">
    <location>
        <begin position="77"/>
        <end position="91"/>
    </location>
</feature>
<feature type="non-terminal residue" evidence="2">
    <location>
        <position position="91"/>
    </location>
</feature>
<dbReference type="EMBL" id="GBEZ01009263">
    <property type="protein sequence ID" value="JAC76313.1"/>
    <property type="molecule type" value="Transcribed_RNA"/>
</dbReference>
<sequence>GGVGRWAAGHREGQVPAPVSRAELGGQQGADGTNPSKGPSGGQRKNPATPPAHLSAMRPSERKGPRGAPRAMVTNVPLCSSGASSRSQTSF</sequence>
<gene>
    <name evidence="2" type="ORF">TSPGSL018_20530</name>
</gene>
<evidence type="ECO:0000256" key="1">
    <source>
        <dbReference type="SAM" id="MobiDB-lite"/>
    </source>
</evidence>
<evidence type="ECO:0000313" key="2">
    <source>
        <dbReference type="EMBL" id="JAC76313.1"/>
    </source>
</evidence>
<feature type="non-terminal residue" evidence="2">
    <location>
        <position position="1"/>
    </location>
</feature>
<protein>
    <submittedName>
        <fullName evidence="2">Uncharacterized protein</fullName>
    </submittedName>
</protein>